<evidence type="ECO:0000259" key="4">
    <source>
        <dbReference type="Pfam" id="PF00150"/>
    </source>
</evidence>
<comment type="caution">
    <text evidence="5">The sequence shown here is derived from an EMBL/GenBank/DDBJ whole genome shotgun (WGS) entry which is preliminary data.</text>
</comment>
<accession>A0ABX0KC97</accession>
<feature type="domain" description="Glycoside hydrolase family 5" evidence="4">
    <location>
        <begin position="32"/>
        <end position="287"/>
    </location>
</feature>
<protein>
    <submittedName>
        <fullName evidence="5">Cellulase family glycosylhydrolase</fullName>
    </submittedName>
</protein>
<dbReference type="Gene3D" id="3.20.20.80">
    <property type="entry name" value="Glycosidases"/>
    <property type="match status" value="1"/>
</dbReference>
<proteinExistence type="inferred from homology"/>
<dbReference type="EMBL" id="WOSW01000011">
    <property type="protein sequence ID" value="NHO32488.1"/>
    <property type="molecule type" value="Genomic_DNA"/>
</dbReference>
<dbReference type="Proteomes" id="UP000615326">
    <property type="component" value="Unassembled WGS sequence"/>
</dbReference>
<gene>
    <name evidence="5" type="ORF">GOB84_07915</name>
</gene>
<evidence type="ECO:0000256" key="3">
    <source>
        <dbReference type="RuleBase" id="RU361153"/>
    </source>
</evidence>
<dbReference type="PANTHER" id="PTHR34142:SF1">
    <property type="entry name" value="GLYCOSIDE HYDROLASE FAMILY 5 DOMAIN-CONTAINING PROTEIN"/>
    <property type="match status" value="1"/>
</dbReference>
<dbReference type="InterPro" id="IPR001547">
    <property type="entry name" value="Glyco_hydro_5"/>
</dbReference>
<evidence type="ECO:0000256" key="1">
    <source>
        <dbReference type="ARBA" id="ARBA00022801"/>
    </source>
</evidence>
<evidence type="ECO:0000256" key="2">
    <source>
        <dbReference type="ARBA" id="ARBA00023295"/>
    </source>
</evidence>
<name>A0ABX0KC97_9PROT</name>
<organism evidence="5 6">
    <name type="scientific">Acetobacter fallax</name>
    <dbReference type="NCBI Taxonomy" id="1737473"/>
    <lineage>
        <taxon>Bacteria</taxon>
        <taxon>Pseudomonadati</taxon>
        <taxon>Pseudomonadota</taxon>
        <taxon>Alphaproteobacteria</taxon>
        <taxon>Acetobacterales</taxon>
        <taxon>Acetobacteraceae</taxon>
        <taxon>Acetobacter</taxon>
    </lineage>
</organism>
<dbReference type="SUPFAM" id="SSF51445">
    <property type="entry name" value="(Trans)glycosidases"/>
    <property type="match status" value="1"/>
</dbReference>
<reference evidence="5 6" key="1">
    <citation type="journal article" date="2020" name="Int. J. Syst. Evol. Microbiol.">
        <title>Novel acetic acid bacteria from cider fermentations: Acetobacter conturbans sp. nov. and Acetobacter fallax sp. nov.</title>
        <authorList>
            <person name="Sombolestani A.S."/>
            <person name="Cleenwerck I."/>
            <person name="Cnockaert M."/>
            <person name="Borremans W."/>
            <person name="Wieme A.D."/>
            <person name="De Vuyst L."/>
            <person name="Vandamme P."/>
        </authorList>
    </citation>
    <scope>NUCLEOTIDE SEQUENCE [LARGE SCALE GENOMIC DNA]</scope>
    <source>
        <strain evidence="5 6">LMG 1637</strain>
    </source>
</reference>
<sequence>MLTICAMSSSAGAAVLPGVNLAGPEFAADKVPGRSGWDYMFPKQQEIDYYTSRHMKLFRLPVLWDRLQPKLSGELDPAYLGSVRDFIAAAQAAGAKTIIDIHSYGKYRGNLVGSDSVPVEAFTDLWVRIARQFGSSPSVLFGLMNEPQQKSADEWAGFQQNAIDGIRRTGAINQIVVSGVGWDGAHNFSQINGIALARLHDPRKALIFEAHQYFDGDSSGTSPNCVPEDQVEGRLAPFADWLEAHHAKGLLGEFGVGRNAGCLADLRRAMTYIYSRPLLWYGWTYWAGGPLWAEYMYTLDPKEDGSDRPQMNVISDILQSK</sequence>
<evidence type="ECO:0000313" key="6">
    <source>
        <dbReference type="Proteomes" id="UP000615326"/>
    </source>
</evidence>
<keyword evidence="6" id="KW-1185">Reference proteome</keyword>
<keyword evidence="1 3" id="KW-0378">Hydrolase</keyword>
<dbReference type="Pfam" id="PF00150">
    <property type="entry name" value="Cellulase"/>
    <property type="match status" value="1"/>
</dbReference>
<dbReference type="PANTHER" id="PTHR34142">
    <property type="entry name" value="ENDO-BETA-1,4-GLUCANASE A"/>
    <property type="match status" value="1"/>
</dbReference>
<dbReference type="InterPro" id="IPR017853">
    <property type="entry name" value="GH"/>
</dbReference>
<keyword evidence="2 3" id="KW-0326">Glycosidase</keyword>
<evidence type="ECO:0000313" key="5">
    <source>
        <dbReference type="EMBL" id="NHO32488.1"/>
    </source>
</evidence>
<comment type="similarity">
    <text evidence="3">Belongs to the glycosyl hydrolase 5 (cellulase A) family.</text>
</comment>